<feature type="region of interest" description="Disordered" evidence="1">
    <location>
        <begin position="92"/>
        <end position="138"/>
    </location>
</feature>
<feature type="compositionally biased region" description="Basic and acidic residues" evidence="1">
    <location>
        <begin position="107"/>
        <end position="121"/>
    </location>
</feature>
<dbReference type="EMBL" id="JAIVFQ010000012">
    <property type="protein sequence ID" value="MCC5599832.1"/>
    <property type="molecule type" value="Genomic_DNA"/>
</dbReference>
<reference evidence="2 3" key="1">
    <citation type="journal article" date="2021" name="Microorganisms">
        <title>Genome Evolution of Filamentous Cyanobacterium Nostoc Species: From Facultative Symbiosis to Free Living.</title>
        <authorList>
            <person name="Huo D."/>
            <person name="Li H."/>
            <person name="Cai F."/>
            <person name="Guo X."/>
            <person name="Qiao Z."/>
            <person name="Wang W."/>
            <person name="Yu G."/>
            <person name="Li R."/>
        </authorList>
    </citation>
    <scope>NUCLEOTIDE SEQUENCE [LARGE SCALE GENOMIC DNA]</scope>
    <source>
        <strain evidence="2 3">CHAB 5714</strain>
    </source>
</reference>
<dbReference type="RefSeq" id="WP_229484649.1">
    <property type="nucleotide sequence ID" value="NZ_JAIVFQ010000012.1"/>
</dbReference>
<gene>
    <name evidence="2" type="ORF">LC586_11465</name>
</gene>
<proteinExistence type="predicted"/>
<sequence length="259" mass="29505">MKELIELPVEGLTPAMQASLLRELIKQLNIPNEKFEECAKKPPTAEERKEAVLRLNSEINRVSEIVQGEAKVNSTEIKPITFVNQVNQVNQESSSQAEASQSTGKTIESEVIKKTTNKNDDNNSNPVEESPEDRVQSLTADSQIRQFVIPVILNRLDIFGKSDKETQSIIYKSEEYTASLKLEEDSQTLSLDRNLPDSKQSREALLASHDNNSEEYSITINNLTKEEFERFKTLFNEQQARREQSQKQFKNQDSAKELD</sequence>
<protein>
    <submittedName>
        <fullName evidence="2">Uncharacterized protein</fullName>
    </submittedName>
</protein>
<comment type="caution">
    <text evidence="2">The sequence shown here is derived from an EMBL/GenBank/DDBJ whole genome shotgun (WGS) entry which is preliminary data.</text>
</comment>
<feature type="compositionally biased region" description="Low complexity" evidence="1">
    <location>
        <begin position="92"/>
        <end position="102"/>
    </location>
</feature>
<organism evidence="2 3">
    <name type="scientific">Nostoc favosum CHAB5714</name>
    <dbReference type="NCBI Taxonomy" id="2780399"/>
    <lineage>
        <taxon>Bacteria</taxon>
        <taxon>Bacillati</taxon>
        <taxon>Cyanobacteriota</taxon>
        <taxon>Cyanophyceae</taxon>
        <taxon>Nostocales</taxon>
        <taxon>Nostocaceae</taxon>
        <taxon>Nostoc</taxon>
        <taxon>Nostoc favosum</taxon>
    </lineage>
</organism>
<feature type="region of interest" description="Disordered" evidence="1">
    <location>
        <begin position="237"/>
        <end position="259"/>
    </location>
</feature>
<accession>A0ABS8I6K6</accession>
<dbReference type="Proteomes" id="UP001199525">
    <property type="component" value="Unassembled WGS sequence"/>
</dbReference>
<keyword evidence="3" id="KW-1185">Reference proteome</keyword>
<name>A0ABS8I6K6_9NOSO</name>
<evidence type="ECO:0000313" key="3">
    <source>
        <dbReference type="Proteomes" id="UP001199525"/>
    </source>
</evidence>
<evidence type="ECO:0000256" key="1">
    <source>
        <dbReference type="SAM" id="MobiDB-lite"/>
    </source>
</evidence>
<evidence type="ECO:0000313" key="2">
    <source>
        <dbReference type="EMBL" id="MCC5599832.1"/>
    </source>
</evidence>